<reference evidence="2" key="1">
    <citation type="journal article" date="2021" name="Mol. Ecol. Resour.">
        <title>Apolygus lucorum genome provides insights into omnivorousness and mesophyll feeding.</title>
        <authorList>
            <person name="Liu Y."/>
            <person name="Liu H."/>
            <person name="Wang H."/>
            <person name="Huang T."/>
            <person name="Liu B."/>
            <person name="Yang B."/>
            <person name="Yin L."/>
            <person name="Li B."/>
            <person name="Zhang Y."/>
            <person name="Zhang S."/>
            <person name="Jiang F."/>
            <person name="Zhang X."/>
            <person name="Ren Y."/>
            <person name="Wang B."/>
            <person name="Wang S."/>
            <person name="Lu Y."/>
            <person name="Wu K."/>
            <person name="Fan W."/>
            <person name="Wang G."/>
        </authorList>
    </citation>
    <scope>NUCLEOTIDE SEQUENCE</scope>
    <source>
        <strain evidence="2">12Hb</strain>
    </source>
</reference>
<name>A0A6A4JM21_APOLU</name>
<dbReference type="InterPro" id="IPR000210">
    <property type="entry name" value="BTB/POZ_dom"/>
</dbReference>
<dbReference type="InterPro" id="IPR009091">
    <property type="entry name" value="RCC1/BLIP-II"/>
</dbReference>
<feature type="domain" description="BTB" evidence="1">
    <location>
        <begin position="422"/>
        <end position="489"/>
    </location>
</feature>
<organism evidence="2 3">
    <name type="scientific">Apolygus lucorum</name>
    <name type="common">Small green plant bug</name>
    <name type="synonym">Lygocoris lucorum</name>
    <dbReference type="NCBI Taxonomy" id="248454"/>
    <lineage>
        <taxon>Eukaryota</taxon>
        <taxon>Metazoa</taxon>
        <taxon>Ecdysozoa</taxon>
        <taxon>Arthropoda</taxon>
        <taxon>Hexapoda</taxon>
        <taxon>Insecta</taxon>
        <taxon>Pterygota</taxon>
        <taxon>Neoptera</taxon>
        <taxon>Paraneoptera</taxon>
        <taxon>Hemiptera</taxon>
        <taxon>Heteroptera</taxon>
        <taxon>Panheteroptera</taxon>
        <taxon>Cimicomorpha</taxon>
        <taxon>Miridae</taxon>
        <taxon>Mirini</taxon>
        <taxon>Apolygus</taxon>
    </lineage>
</organism>
<protein>
    <recommendedName>
        <fullName evidence="1">BTB domain-containing protein</fullName>
    </recommendedName>
</protein>
<keyword evidence="3" id="KW-1185">Reference proteome</keyword>
<dbReference type="SUPFAM" id="SSF54695">
    <property type="entry name" value="POZ domain"/>
    <property type="match status" value="1"/>
</dbReference>
<dbReference type="Gene3D" id="3.30.710.10">
    <property type="entry name" value="Potassium Channel Kv1.1, Chain A"/>
    <property type="match status" value="1"/>
</dbReference>
<comment type="caution">
    <text evidence="2">The sequence shown here is derived from an EMBL/GenBank/DDBJ whole genome shotgun (WGS) entry which is preliminary data.</text>
</comment>
<dbReference type="EMBL" id="WIXP02000009">
    <property type="protein sequence ID" value="KAF6204876.1"/>
    <property type="molecule type" value="Genomic_DNA"/>
</dbReference>
<dbReference type="SUPFAM" id="SSF50985">
    <property type="entry name" value="RCC1/BLIP-II"/>
    <property type="match status" value="1"/>
</dbReference>
<evidence type="ECO:0000313" key="3">
    <source>
        <dbReference type="Proteomes" id="UP000466442"/>
    </source>
</evidence>
<dbReference type="Pfam" id="PF13540">
    <property type="entry name" value="RCC1_2"/>
    <property type="match status" value="1"/>
</dbReference>
<dbReference type="PROSITE" id="PS50097">
    <property type="entry name" value="BTB"/>
    <property type="match status" value="1"/>
</dbReference>
<gene>
    <name evidence="2" type="ORF">GE061_019040</name>
</gene>
<dbReference type="AlphaFoldDB" id="A0A6A4JM21"/>
<dbReference type="InterPro" id="IPR000408">
    <property type="entry name" value="Reg_chr_condens"/>
</dbReference>
<evidence type="ECO:0000313" key="2">
    <source>
        <dbReference type="EMBL" id="KAF6204876.1"/>
    </source>
</evidence>
<dbReference type="PROSITE" id="PS50012">
    <property type="entry name" value="RCC1_3"/>
    <property type="match status" value="1"/>
</dbReference>
<dbReference type="SMART" id="SM00225">
    <property type="entry name" value="BTB"/>
    <property type="match status" value="1"/>
</dbReference>
<proteinExistence type="predicted"/>
<sequence length="569" mass="62695">MSEVNCALRDLRHWDLFQHLGDGEKLNVKAFCVFRAHGGTAALLISDRDEVFGVFSELSDVSLLGVSPTDGLLKPEPFHPFKIAALSGKNLQAFSIGVIVGAALDSSGCLYWWGRTSEDQNAFQPPQIAKSKMEPPASFIEICCGHSFMAALSTEGKVYVWGILIRSSFECEELIVDSTVVSVSCGAVHVVMLTSDKEVYTWGSGFDGQRGYSAFTEKDTYTVKKLELYERCSKLICGPVSTLMLLESGDVWACGENSEDFGFLGVNNKMKKIRKPTQVMLDQKKAILIFSTWLSPKPYALYVAVLSDNEVYTWGPHFSPRPLQGGSNLIEVYHNNCTPREMGMIYLDGVDNKEQNLSSSIEVLSISTAFESRPDADPDLLNQTPNCSSPKSFKSSEKVRLLELGSSLLKISAELFGNTLLSDITFVFKNSTFPGHRLFLCSRSECFHQILDLNTPAAANPVMDCSSHDPIAFKGLLQFLYTGHHVVQELPNLLELHGLALFFSEQLLAEDAADKIALLLEPENILSVIAKARGMSSSYLVSKCELYITYLSASKPGVMASLFMNSITH</sequence>
<dbReference type="PANTHER" id="PTHR45982:SF1">
    <property type="entry name" value="REGULATOR OF CHROMOSOME CONDENSATION"/>
    <property type="match status" value="1"/>
</dbReference>
<dbReference type="OrthoDB" id="5370059at2759"/>
<evidence type="ECO:0000259" key="1">
    <source>
        <dbReference type="PROSITE" id="PS50097"/>
    </source>
</evidence>
<dbReference type="PANTHER" id="PTHR45982">
    <property type="entry name" value="REGULATOR OF CHROMOSOME CONDENSATION"/>
    <property type="match status" value="1"/>
</dbReference>
<dbReference type="Proteomes" id="UP000466442">
    <property type="component" value="Linkage Group LG9"/>
</dbReference>
<dbReference type="InterPro" id="IPR011333">
    <property type="entry name" value="SKP1/BTB/POZ_sf"/>
</dbReference>
<dbReference type="Pfam" id="PF00651">
    <property type="entry name" value="BTB"/>
    <property type="match status" value="1"/>
</dbReference>
<accession>A0A6A4JM21</accession>
<dbReference type="CDD" id="cd18186">
    <property type="entry name" value="BTB_POZ_ZBTB_KLHL-like"/>
    <property type="match status" value="1"/>
</dbReference>
<dbReference type="Gene3D" id="2.130.10.30">
    <property type="entry name" value="Regulator of chromosome condensation 1/beta-lactamase-inhibitor protein II"/>
    <property type="match status" value="2"/>
</dbReference>
<dbReference type="InterPro" id="IPR051553">
    <property type="entry name" value="Ran_GTPase-activating"/>
</dbReference>